<dbReference type="AlphaFoldDB" id="A0A9P1BRP5"/>
<dbReference type="InterPro" id="IPR036956">
    <property type="entry name" value="Impact_N_sf"/>
</dbReference>
<dbReference type="Gene3D" id="3.10.110.10">
    <property type="entry name" value="Ubiquitin Conjugating Enzyme"/>
    <property type="match status" value="1"/>
</dbReference>
<feature type="domain" description="RWD" evidence="8">
    <location>
        <begin position="115"/>
        <end position="214"/>
    </location>
</feature>
<reference evidence="9" key="1">
    <citation type="submission" date="2022-10" db="EMBL/GenBank/DDBJ databases">
        <authorList>
            <person name="Chen Y."/>
            <person name="Dougan E. K."/>
            <person name="Chan C."/>
            <person name="Rhodes N."/>
            <person name="Thang M."/>
        </authorList>
    </citation>
    <scope>NUCLEOTIDE SEQUENCE</scope>
</reference>
<dbReference type="Gene3D" id="3.30.230.30">
    <property type="entry name" value="Impact, N-terminal domain"/>
    <property type="match status" value="1"/>
</dbReference>
<evidence type="ECO:0000256" key="6">
    <source>
        <dbReference type="ARBA" id="ARBA00023016"/>
    </source>
</evidence>
<keyword evidence="6" id="KW-0346">Stress response</keyword>
<evidence type="ECO:0000313" key="10">
    <source>
        <dbReference type="EMBL" id="CAL1131616.1"/>
    </source>
</evidence>
<evidence type="ECO:0000256" key="1">
    <source>
        <dbReference type="ARBA" id="ARBA00004496"/>
    </source>
</evidence>
<reference evidence="10" key="2">
    <citation type="submission" date="2024-04" db="EMBL/GenBank/DDBJ databases">
        <authorList>
            <person name="Chen Y."/>
            <person name="Shah S."/>
            <person name="Dougan E. K."/>
            <person name="Thang M."/>
            <person name="Chan C."/>
        </authorList>
    </citation>
    <scope>NUCLEOTIDE SEQUENCE [LARGE SCALE GENOMIC DNA]</scope>
</reference>
<evidence type="ECO:0000259" key="8">
    <source>
        <dbReference type="PROSITE" id="PS50908"/>
    </source>
</evidence>
<dbReference type="SUPFAM" id="SSF54211">
    <property type="entry name" value="Ribosomal protein S5 domain 2-like"/>
    <property type="match status" value="1"/>
</dbReference>
<evidence type="ECO:0000256" key="5">
    <source>
        <dbReference type="ARBA" id="ARBA00022845"/>
    </source>
</evidence>
<evidence type="ECO:0000256" key="3">
    <source>
        <dbReference type="ARBA" id="ARBA00022490"/>
    </source>
</evidence>
<evidence type="ECO:0000313" key="11">
    <source>
        <dbReference type="EMBL" id="CAL4765553.1"/>
    </source>
</evidence>
<evidence type="ECO:0000313" key="9">
    <source>
        <dbReference type="EMBL" id="CAI3978241.1"/>
    </source>
</evidence>
<dbReference type="CDD" id="cd23821">
    <property type="entry name" value="RWD_IMPACT"/>
    <property type="match status" value="1"/>
</dbReference>
<feature type="compositionally biased region" description="Polar residues" evidence="7">
    <location>
        <begin position="61"/>
        <end position="74"/>
    </location>
</feature>
<dbReference type="InterPro" id="IPR023582">
    <property type="entry name" value="Impact"/>
</dbReference>
<dbReference type="GO" id="GO:0006446">
    <property type="term" value="P:regulation of translational initiation"/>
    <property type="evidence" value="ECO:0007669"/>
    <property type="project" value="TreeGrafter"/>
</dbReference>
<dbReference type="GO" id="GO:0140469">
    <property type="term" value="P:GCN2-mediated signaling"/>
    <property type="evidence" value="ECO:0007669"/>
    <property type="project" value="TreeGrafter"/>
</dbReference>
<dbReference type="PROSITE" id="PS50908">
    <property type="entry name" value="RWD"/>
    <property type="match status" value="1"/>
</dbReference>
<dbReference type="InterPro" id="IPR020568">
    <property type="entry name" value="Ribosomal_Su5_D2-typ_SF"/>
</dbReference>
<keyword evidence="12" id="KW-1185">Reference proteome</keyword>
<dbReference type="Pfam" id="PF05773">
    <property type="entry name" value="RWD"/>
    <property type="match status" value="1"/>
</dbReference>
<dbReference type="PANTHER" id="PTHR16301:SF25">
    <property type="entry name" value="PROTEIN IMPACT"/>
    <property type="match status" value="1"/>
</dbReference>
<dbReference type="OrthoDB" id="69641at2759"/>
<gene>
    <name evidence="9" type="ORF">C1SCF055_LOCUS6309</name>
</gene>
<dbReference type="EMBL" id="CAMXCT030000398">
    <property type="protein sequence ID" value="CAL4765553.1"/>
    <property type="molecule type" value="Genomic_DNA"/>
</dbReference>
<dbReference type="PANTHER" id="PTHR16301">
    <property type="entry name" value="IMPACT-RELATED"/>
    <property type="match status" value="1"/>
</dbReference>
<comment type="subcellular location">
    <subcellularLocation>
        <location evidence="1">Cytoplasm</location>
    </subcellularLocation>
</comment>
<keyword evidence="3" id="KW-0963">Cytoplasm</keyword>
<dbReference type="Pfam" id="PF01205">
    <property type="entry name" value="Impact_N"/>
    <property type="match status" value="1"/>
</dbReference>
<evidence type="ECO:0000256" key="7">
    <source>
        <dbReference type="SAM" id="MobiDB-lite"/>
    </source>
</evidence>
<protein>
    <submittedName>
        <fullName evidence="11">Protein IMPACT-A</fullName>
    </submittedName>
</protein>
<sequence>MDSATVRNGDHLASGQPVSSAPVENPRWALPNGDVVRGPKVPQKQRKQHQSPAMTPAEQPEWSQPEVSRNNGYQRNGRLGMRELEKWDAEQTEKQQSAGQNQLIHMEELHPGVEEEKDVLEAIYGAEFEILGAAEWRIRFPSPHDSALRLLLPAGYPCTEPPVPIFDCEGASEPLRHAAADAICELTENWEPPMEGEGCIYQWVERLRECLEPALALEVAQREESDESYAVALQAQEAYTEASASSKGFTFLPANPQYGQRRRTFDDTAFEAANAVDIKRGEPFTDRKSTFQAFAAKVSNQGQVNWALRMLLEDRKIAVATHNMFAYRFRDEVRGIQVADNEDDGEDGAGSKLAELLQLADCEDVFVMVSRWYGGIHLGSDRFKHISRAASSLLDEHGWSGRSQGRGAPKKKK</sequence>
<evidence type="ECO:0000313" key="12">
    <source>
        <dbReference type="Proteomes" id="UP001152797"/>
    </source>
</evidence>
<dbReference type="Proteomes" id="UP001152797">
    <property type="component" value="Unassembled WGS sequence"/>
</dbReference>
<evidence type="ECO:0000256" key="4">
    <source>
        <dbReference type="ARBA" id="ARBA00022491"/>
    </source>
</evidence>
<dbReference type="SUPFAM" id="SSF54495">
    <property type="entry name" value="UBC-like"/>
    <property type="match status" value="1"/>
</dbReference>
<dbReference type="InterPro" id="IPR006575">
    <property type="entry name" value="RWD_dom"/>
</dbReference>
<keyword evidence="5" id="KW-0810">Translation regulation</keyword>
<dbReference type="EMBL" id="CAMXCT020000398">
    <property type="protein sequence ID" value="CAL1131616.1"/>
    <property type="molecule type" value="Genomic_DNA"/>
</dbReference>
<accession>A0A9P1BRP5</accession>
<keyword evidence="4" id="KW-0678">Repressor</keyword>
<organism evidence="9">
    <name type="scientific">Cladocopium goreaui</name>
    <dbReference type="NCBI Taxonomy" id="2562237"/>
    <lineage>
        <taxon>Eukaryota</taxon>
        <taxon>Sar</taxon>
        <taxon>Alveolata</taxon>
        <taxon>Dinophyceae</taxon>
        <taxon>Suessiales</taxon>
        <taxon>Symbiodiniaceae</taxon>
        <taxon>Cladocopium</taxon>
    </lineage>
</organism>
<dbReference type="InterPro" id="IPR001498">
    <property type="entry name" value="Impact_N"/>
</dbReference>
<name>A0A9P1BRP5_9DINO</name>
<dbReference type="GO" id="GO:0005737">
    <property type="term" value="C:cytoplasm"/>
    <property type="evidence" value="ECO:0007669"/>
    <property type="project" value="UniProtKB-SubCell"/>
</dbReference>
<dbReference type="EMBL" id="CAMXCT010000398">
    <property type="protein sequence ID" value="CAI3978241.1"/>
    <property type="molecule type" value="Genomic_DNA"/>
</dbReference>
<dbReference type="InterPro" id="IPR016135">
    <property type="entry name" value="UBQ-conjugating_enzyme/RWD"/>
</dbReference>
<evidence type="ECO:0000256" key="2">
    <source>
        <dbReference type="ARBA" id="ARBA00007665"/>
    </source>
</evidence>
<comment type="caution">
    <text evidence="9">The sequence shown here is derived from an EMBL/GenBank/DDBJ whole genome shotgun (WGS) entry which is preliminary data.</text>
</comment>
<feature type="region of interest" description="Disordered" evidence="7">
    <location>
        <begin position="1"/>
        <end position="76"/>
    </location>
</feature>
<proteinExistence type="inferred from homology"/>
<comment type="similarity">
    <text evidence="2">Belongs to the IMPACT family.</text>
</comment>